<keyword evidence="4" id="KW-1185">Reference proteome</keyword>
<dbReference type="InterPro" id="IPR032675">
    <property type="entry name" value="LRR_dom_sf"/>
</dbReference>
<dbReference type="Pfam" id="PF12937">
    <property type="entry name" value="F-box-like"/>
    <property type="match status" value="1"/>
</dbReference>
<gene>
    <name evidence="3" type="ORF">MARPO_0044s0131</name>
</gene>
<evidence type="ECO:0000313" key="3">
    <source>
        <dbReference type="EMBL" id="PTQ39717.1"/>
    </source>
</evidence>
<organism evidence="3 4">
    <name type="scientific">Marchantia polymorpha</name>
    <name type="common">Common liverwort</name>
    <name type="synonym">Marchantia aquatica</name>
    <dbReference type="NCBI Taxonomy" id="3197"/>
    <lineage>
        <taxon>Eukaryota</taxon>
        <taxon>Viridiplantae</taxon>
        <taxon>Streptophyta</taxon>
        <taxon>Embryophyta</taxon>
        <taxon>Marchantiophyta</taxon>
        <taxon>Marchantiopsida</taxon>
        <taxon>Marchantiidae</taxon>
        <taxon>Marchantiales</taxon>
        <taxon>Marchantiaceae</taxon>
        <taxon>Marchantia</taxon>
    </lineage>
</organism>
<protein>
    <recommendedName>
        <fullName evidence="2">F-box domain-containing protein</fullName>
    </recommendedName>
</protein>
<evidence type="ECO:0000256" key="1">
    <source>
        <dbReference type="SAM" id="MobiDB-lite"/>
    </source>
</evidence>
<reference evidence="4" key="1">
    <citation type="journal article" date="2017" name="Cell">
        <title>Insights into land plant evolution garnered from the Marchantia polymorpha genome.</title>
        <authorList>
            <person name="Bowman J.L."/>
            <person name="Kohchi T."/>
            <person name="Yamato K.T."/>
            <person name="Jenkins J."/>
            <person name="Shu S."/>
            <person name="Ishizaki K."/>
            <person name="Yamaoka S."/>
            <person name="Nishihama R."/>
            <person name="Nakamura Y."/>
            <person name="Berger F."/>
            <person name="Adam C."/>
            <person name="Aki S.S."/>
            <person name="Althoff F."/>
            <person name="Araki T."/>
            <person name="Arteaga-Vazquez M.A."/>
            <person name="Balasubrmanian S."/>
            <person name="Barry K."/>
            <person name="Bauer D."/>
            <person name="Boehm C.R."/>
            <person name="Briginshaw L."/>
            <person name="Caballero-Perez J."/>
            <person name="Catarino B."/>
            <person name="Chen F."/>
            <person name="Chiyoda S."/>
            <person name="Chovatia M."/>
            <person name="Davies K.M."/>
            <person name="Delmans M."/>
            <person name="Demura T."/>
            <person name="Dierschke T."/>
            <person name="Dolan L."/>
            <person name="Dorantes-Acosta A.E."/>
            <person name="Eklund D.M."/>
            <person name="Florent S.N."/>
            <person name="Flores-Sandoval E."/>
            <person name="Fujiyama A."/>
            <person name="Fukuzawa H."/>
            <person name="Galik B."/>
            <person name="Grimanelli D."/>
            <person name="Grimwood J."/>
            <person name="Grossniklaus U."/>
            <person name="Hamada T."/>
            <person name="Haseloff J."/>
            <person name="Hetherington A.J."/>
            <person name="Higo A."/>
            <person name="Hirakawa Y."/>
            <person name="Hundley H.N."/>
            <person name="Ikeda Y."/>
            <person name="Inoue K."/>
            <person name="Inoue S.I."/>
            <person name="Ishida S."/>
            <person name="Jia Q."/>
            <person name="Kakita M."/>
            <person name="Kanazawa T."/>
            <person name="Kawai Y."/>
            <person name="Kawashima T."/>
            <person name="Kennedy M."/>
            <person name="Kinose K."/>
            <person name="Kinoshita T."/>
            <person name="Kohara Y."/>
            <person name="Koide E."/>
            <person name="Komatsu K."/>
            <person name="Kopischke S."/>
            <person name="Kubo M."/>
            <person name="Kyozuka J."/>
            <person name="Lagercrantz U."/>
            <person name="Lin S.S."/>
            <person name="Lindquist E."/>
            <person name="Lipzen A.M."/>
            <person name="Lu C.W."/>
            <person name="De Luna E."/>
            <person name="Martienssen R.A."/>
            <person name="Minamino N."/>
            <person name="Mizutani M."/>
            <person name="Mizutani M."/>
            <person name="Mochizuki N."/>
            <person name="Monte I."/>
            <person name="Mosher R."/>
            <person name="Nagasaki H."/>
            <person name="Nakagami H."/>
            <person name="Naramoto S."/>
            <person name="Nishitani K."/>
            <person name="Ohtani M."/>
            <person name="Okamoto T."/>
            <person name="Okumura M."/>
            <person name="Phillips J."/>
            <person name="Pollak B."/>
            <person name="Reinders A."/>
            <person name="Rovekamp M."/>
            <person name="Sano R."/>
            <person name="Sawa S."/>
            <person name="Schmid M.W."/>
            <person name="Shirakawa M."/>
            <person name="Solano R."/>
            <person name="Spunde A."/>
            <person name="Suetsugu N."/>
            <person name="Sugano S."/>
            <person name="Sugiyama A."/>
            <person name="Sun R."/>
            <person name="Suzuki Y."/>
            <person name="Takenaka M."/>
            <person name="Takezawa D."/>
            <person name="Tomogane H."/>
            <person name="Tsuzuki M."/>
            <person name="Ueda T."/>
            <person name="Umeda M."/>
            <person name="Ward J.M."/>
            <person name="Watanabe Y."/>
            <person name="Yazaki K."/>
            <person name="Yokoyama R."/>
            <person name="Yoshitake Y."/>
            <person name="Yotsui I."/>
            <person name="Zachgo S."/>
            <person name="Schmutz J."/>
        </authorList>
    </citation>
    <scope>NUCLEOTIDE SEQUENCE [LARGE SCALE GENOMIC DNA]</scope>
    <source>
        <strain evidence="4">Tak-1</strain>
    </source>
</reference>
<dbReference type="GO" id="GO:1905761">
    <property type="term" value="F:SCF ubiquitin ligase complex binding"/>
    <property type="evidence" value="ECO:0000318"/>
    <property type="project" value="GO_Central"/>
</dbReference>
<feature type="compositionally biased region" description="Acidic residues" evidence="1">
    <location>
        <begin position="7"/>
        <end position="19"/>
    </location>
</feature>
<feature type="domain" description="F-box" evidence="2">
    <location>
        <begin position="31"/>
        <end position="72"/>
    </location>
</feature>
<name>A0A2R6X0T7_MARPO</name>
<feature type="region of interest" description="Disordered" evidence="1">
    <location>
        <begin position="1"/>
        <end position="20"/>
    </location>
</feature>
<dbReference type="PANTHER" id="PTHR38926:SF5">
    <property type="entry name" value="F-BOX AND LEUCINE-RICH REPEAT PROTEIN 6"/>
    <property type="match status" value="1"/>
</dbReference>
<accession>A0A2R6X0T7</accession>
<dbReference type="InterPro" id="IPR001810">
    <property type="entry name" value="F-box_dom"/>
</dbReference>
<dbReference type="InterPro" id="IPR006553">
    <property type="entry name" value="Leu-rich_rpt_Cys-con_subtyp"/>
</dbReference>
<dbReference type="OMA" id="FCRNMHP"/>
<dbReference type="Proteomes" id="UP000244005">
    <property type="component" value="Unassembled WGS sequence"/>
</dbReference>
<evidence type="ECO:0000259" key="2">
    <source>
        <dbReference type="Pfam" id="PF12937"/>
    </source>
</evidence>
<dbReference type="OrthoDB" id="1890040at2759"/>
<dbReference type="PANTHER" id="PTHR38926">
    <property type="entry name" value="F-BOX DOMAIN CONTAINING PROTEIN, EXPRESSED"/>
    <property type="match status" value="1"/>
</dbReference>
<dbReference type="SMART" id="SM00367">
    <property type="entry name" value="LRR_CC"/>
    <property type="match status" value="5"/>
</dbReference>
<dbReference type="AlphaFoldDB" id="A0A2R6X0T7"/>
<dbReference type="Gene3D" id="3.80.10.10">
    <property type="entry name" value="Ribonuclease Inhibitor"/>
    <property type="match status" value="1"/>
</dbReference>
<sequence length="310" mass="35123">MDRTFVEEEEEEELSDSENEQANVRWAEMLPETLVEVMRRLPSRELLQTVPQVCKAWRKASLDPACWQVVDLKDWCISAGGGEIVDRMVKLVVSRSCGGIRELRVTNLDSDASLHYLAQSRLSSLRTLCIPSSKITEAGLCELILTLPSLVHLDISKCSAIKCKALEVIGQTCESLIRLDRSMWALNLATMGPSDDSEALAIAHNMPKLKHLEMVSGLLTNAGLIAILDKCPDLEYLDVSRCWNVKYGCTMSSKCQKVRQFIGGNTEGSDYDYDEDDDDNAEEWDYRTEFFEDFEYLESYIEDEFSLFDL</sequence>
<proteinExistence type="predicted"/>
<dbReference type="Gramene" id="Mp4g03420.1">
    <property type="protein sequence ID" value="Mp4g03420.1.cds"/>
    <property type="gene ID" value="Mp4g03420"/>
</dbReference>
<evidence type="ECO:0000313" key="4">
    <source>
        <dbReference type="Proteomes" id="UP000244005"/>
    </source>
</evidence>
<dbReference type="EMBL" id="KZ772716">
    <property type="protein sequence ID" value="PTQ39717.1"/>
    <property type="molecule type" value="Genomic_DNA"/>
</dbReference>
<dbReference type="SUPFAM" id="SSF52047">
    <property type="entry name" value="RNI-like"/>
    <property type="match status" value="1"/>
</dbReference>